<dbReference type="Pfam" id="PF07690">
    <property type="entry name" value="MFS_1"/>
    <property type="match status" value="1"/>
</dbReference>
<evidence type="ECO:0000256" key="4">
    <source>
        <dbReference type="ARBA" id="ARBA00023136"/>
    </source>
</evidence>
<evidence type="ECO:0000256" key="6">
    <source>
        <dbReference type="SAM" id="Phobius"/>
    </source>
</evidence>
<comment type="subcellular location">
    <subcellularLocation>
        <location evidence="1">Membrane</location>
        <topology evidence="1">Multi-pass membrane protein</topology>
    </subcellularLocation>
</comment>
<feature type="transmembrane region" description="Helical" evidence="6">
    <location>
        <begin position="371"/>
        <end position="391"/>
    </location>
</feature>
<evidence type="ECO:0000256" key="1">
    <source>
        <dbReference type="ARBA" id="ARBA00004141"/>
    </source>
</evidence>
<dbReference type="SUPFAM" id="SSF103473">
    <property type="entry name" value="MFS general substrate transporter"/>
    <property type="match status" value="1"/>
</dbReference>
<evidence type="ECO:0000313" key="9">
    <source>
        <dbReference type="Proteomes" id="UP000077069"/>
    </source>
</evidence>
<keyword evidence="2 6" id="KW-0812">Transmembrane</keyword>
<dbReference type="EMBL" id="KV441554">
    <property type="protein sequence ID" value="OAG03684.1"/>
    <property type="molecule type" value="Genomic_DNA"/>
</dbReference>
<dbReference type="InterPro" id="IPR036259">
    <property type="entry name" value="MFS_trans_sf"/>
</dbReference>
<evidence type="ECO:0000259" key="7">
    <source>
        <dbReference type="PROSITE" id="PS50850"/>
    </source>
</evidence>
<dbReference type="OrthoDB" id="2351791at2759"/>
<dbReference type="RefSeq" id="XP_018034049.1">
    <property type="nucleotide sequence ID" value="XM_018181517.1"/>
</dbReference>
<dbReference type="PANTHER" id="PTHR23501:SF94">
    <property type="entry name" value="MAJOR FACILITATOR SUPERFAMILY (MFS) PROFILE DOMAIN-CONTAINING PROTEIN"/>
    <property type="match status" value="1"/>
</dbReference>
<feature type="transmembrane region" description="Helical" evidence="6">
    <location>
        <begin position="199"/>
        <end position="219"/>
    </location>
</feature>
<feature type="compositionally biased region" description="Basic and acidic residues" evidence="5">
    <location>
        <begin position="10"/>
        <end position="22"/>
    </location>
</feature>
<feature type="transmembrane region" description="Helical" evidence="6">
    <location>
        <begin position="43"/>
        <end position="62"/>
    </location>
</feature>
<feature type="transmembrane region" description="Helical" evidence="6">
    <location>
        <begin position="433"/>
        <end position="456"/>
    </location>
</feature>
<dbReference type="InterPro" id="IPR011701">
    <property type="entry name" value="MFS"/>
</dbReference>
<dbReference type="PROSITE" id="PS50850">
    <property type="entry name" value="MFS"/>
    <property type="match status" value="1"/>
</dbReference>
<feature type="transmembrane region" description="Helical" evidence="6">
    <location>
        <begin position="345"/>
        <end position="364"/>
    </location>
</feature>
<evidence type="ECO:0000256" key="3">
    <source>
        <dbReference type="ARBA" id="ARBA00022989"/>
    </source>
</evidence>
<evidence type="ECO:0000313" key="8">
    <source>
        <dbReference type="EMBL" id="OAG03684.1"/>
    </source>
</evidence>
<feature type="transmembrane region" description="Helical" evidence="6">
    <location>
        <begin position="240"/>
        <end position="259"/>
    </location>
</feature>
<keyword evidence="3 6" id="KW-1133">Transmembrane helix</keyword>
<dbReference type="GeneID" id="28765003"/>
<reference evidence="8 9" key="1">
    <citation type="submission" date="2016-05" db="EMBL/GenBank/DDBJ databases">
        <title>Comparative analysis of secretome profiles of manganese(II)-oxidizing ascomycete fungi.</title>
        <authorList>
            <consortium name="DOE Joint Genome Institute"/>
            <person name="Zeiner C.A."/>
            <person name="Purvine S.O."/>
            <person name="Zink E.M."/>
            <person name="Wu S."/>
            <person name="Pasa-Tolic L."/>
            <person name="Chaput D.L."/>
            <person name="Haridas S."/>
            <person name="Grigoriev I.V."/>
            <person name="Santelli C.M."/>
            <person name="Hansel C.M."/>
        </authorList>
    </citation>
    <scope>NUCLEOTIDE SEQUENCE [LARGE SCALE GENOMIC DNA]</scope>
    <source>
        <strain evidence="8 9">AP3s5-JAC2a</strain>
    </source>
</reference>
<feature type="transmembrane region" description="Helical" evidence="6">
    <location>
        <begin position="144"/>
        <end position="162"/>
    </location>
</feature>
<feature type="domain" description="Major facilitator superfamily (MFS) profile" evidence="7">
    <location>
        <begin position="45"/>
        <end position="530"/>
    </location>
</feature>
<dbReference type="Gene3D" id="1.20.1720.10">
    <property type="entry name" value="Multidrug resistance protein D"/>
    <property type="match status" value="1"/>
</dbReference>
<gene>
    <name evidence="8" type="ORF">CC84DRAFT_1197356</name>
</gene>
<feature type="transmembrane region" description="Helical" evidence="6">
    <location>
        <begin position="265"/>
        <end position="285"/>
    </location>
</feature>
<dbReference type="Proteomes" id="UP000077069">
    <property type="component" value="Unassembled WGS sequence"/>
</dbReference>
<feature type="transmembrane region" description="Helical" evidence="6">
    <location>
        <begin position="397"/>
        <end position="421"/>
    </location>
</feature>
<dbReference type="Gene3D" id="1.20.1250.20">
    <property type="entry name" value="MFS general substrate transporter like domains"/>
    <property type="match status" value="1"/>
</dbReference>
<dbReference type="InParanoid" id="A0A177C7F6"/>
<feature type="transmembrane region" description="Helical" evidence="6">
    <location>
        <begin position="169"/>
        <end position="187"/>
    </location>
</feature>
<protein>
    <submittedName>
        <fullName evidence="8">MFS general substrate transporter</fullName>
    </submittedName>
</protein>
<proteinExistence type="predicted"/>
<name>A0A177C7F6_9PLEO</name>
<evidence type="ECO:0000256" key="2">
    <source>
        <dbReference type="ARBA" id="ARBA00022692"/>
    </source>
</evidence>
<feature type="region of interest" description="Disordered" evidence="5">
    <location>
        <begin position="1"/>
        <end position="34"/>
    </location>
</feature>
<dbReference type="GO" id="GO:0005886">
    <property type="term" value="C:plasma membrane"/>
    <property type="evidence" value="ECO:0007669"/>
    <property type="project" value="TreeGrafter"/>
</dbReference>
<dbReference type="GO" id="GO:0022857">
    <property type="term" value="F:transmembrane transporter activity"/>
    <property type="evidence" value="ECO:0007669"/>
    <property type="project" value="InterPro"/>
</dbReference>
<keyword evidence="4 6" id="KW-0472">Membrane</keyword>
<dbReference type="InterPro" id="IPR020846">
    <property type="entry name" value="MFS_dom"/>
</dbReference>
<feature type="transmembrane region" description="Helical" evidence="6">
    <location>
        <begin position="82"/>
        <end position="99"/>
    </location>
</feature>
<feature type="transmembrane region" description="Helical" evidence="6">
    <location>
        <begin position="507"/>
        <end position="525"/>
    </location>
</feature>
<feature type="transmembrane region" description="Helical" evidence="6">
    <location>
        <begin position="111"/>
        <end position="132"/>
    </location>
</feature>
<feature type="transmembrane region" description="Helical" evidence="6">
    <location>
        <begin position="306"/>
        <end position="325"/>
    </location>
</feature>
<dbReference type="AlphaFoldDB" id="A0A177C7F6"/>
<organism evidence="8 9">
    <name type="scientific">Paraphaeosphaeria sporulosa</name>
    <dbReference type="NCBI Taxonomy" id="1460663"/>
    <lineage>
        <taxon>Eukaryota</taxon>
        <taxon>Fungi</taxon>
        <taxon>Dikarya</taxon>
        <taxon>Ascomycota</taxon>
        <taxon>Pezizomycotina</taxon>
        <taxon>Dothideomycetes</taxon>
        <taxon>Pleosporomycetidae</taxon>
        <taxon>Pleosporales</taxon>
        <taxon>Massarineae</taxon>
        <taxon>Didymosphaeriaceae</taxon>
        <taxon>Paraphaeosphaeria</taxon>
    </lineage>
</organism>
<evidence type="ECO:0000256" key="5">
    <source>
        <dbReference type="SAM" id="MobiDB-lite"/>
    </source>
</evidence>
<sequence>MTEENSLSEKSGDAEHEAKDESAAVTGTEPVQSTEWKPSRSEWLIFLNLAIISLIVSLDSSILGPVLPAIARSLHGNANETFWAGTSYLVTCAIFQPFIVSLSDAFGRRQLLFSSLLLFTIGTVLCCLAENFRTLLAGRSIQGVGGGGALSLVLVIMTDIVPLRQRPKYYSLIQLAWAVGLLSGPIAGGGFAEHTTWRWIFYINFPFCGIGLAMVPFVVRLRAQRASLQDRLMKTDWLGAFLFISSTCSFLIGITWGGTQYPWNSWRTIVPIVLGVAGIVATLCWERHGAPQPFLRLWLFKDHAATAAYACSVLQGLLMFAHLYYLPMYLQSAQAYGPMLSGVGLVPIIGGLIPTSVIVGGVMTRLGRYRWAIWSGWATIIVSTGLLIILSSSTPTYGWILLFLTIGPSHGLVLTSLNFALQALATERDGAYAAAMYTFMRTFGMCLGVAFGGTVFQNRMLVHLAAKGLDQRVAKDAEAFILVLNSMPDSAETASYRVAYAEAFRNLFEVLLGVAVLAGVASAFVKHASMDRVLDSEHVFKEQEEKSKA</sequence>
<keyword evidence="9" id="KW-1185">Reference proteome</keyword>
<dbReference type="PANTHER" id="PTHR23501">
    <property type="entry name" value="MAJOR FACILITATOR SUPERFAMILY"/>
    <property type="match status" value="1"/>
</dbReference>
<accession>A0A177C7F6</accession>